<sequence length="913" mass="100386">MSAPMGEGGNATRTLEATRDGAAYAPVCAVFTCCVCRRTVQLDGKNVACHKSFAAPTARRPLSSLSTSTLPAGGFLMSSRASSHLDDEEGERRRIRDRYMGNLHKFEEAWSRQEQQEQQTCLEEPCDVVSKRELQETLRRQKLHPAIKGSLLSAGGKYAPLAPSPLSPWLNERHALLKKDLRPVRVSTPPAMASDMRRTTMAQTRMVTRLSPFFVYQYEWLATEELAVYMQELWRMFHDGPVPPPRSSSQLTVQRAELCWTQPTVAAVPAPAFTVTPSSRTHQREPVRLVSQLSLPSACDTLPVPAVARTQSFSVLSEDISAFHPHASFTSENAVHLHIGLITGQTAPPSPRIFHTRKITSMAPHAAELLGAANTTAGQRAGAAGGASPMVVASSSSRNSCSASPSREAFLSNFARTLLCLVVHKSCTDVPLCMSCWKDSLEAQQKETTRTMEDVTALTAVSANPDANSVILCFCRRLQREAARIEAQNSFTPQLGITDDGGKPLERRQPLEADNALACVAAAQNDIVLRESLHRLQVEVWEKEEKSRLVVKARQALQGELAALLKQRVAIRAEWEMETAKHNAQQVVLFFGLEDAASGVSLRTQHAVCSYRWMSKMHAMSLAFPIDISGAVATIAGLRLGKCSASASSRKRSLTGTLHEFVSASSSESGSAAEMDRCVESAVLMNLLHMQQEYARSLLGSRNDSVSVAEINQACGYLLLLLKHIKEHHRIPLDKYVLRPNGEQSTVEVVSARGSPPQITCRSSDFFICEKLFSWRTFGAACVTVASFVQELVTWIQDRLLGLREAVRRRLTEEVAAVHSAWVSSATAVLESPVPAEAPYVIQQDKVDGFPVRHSDVSEELWTLGMKKLLEVVRWCVAASGNVDELQRVLEAAWPRPTKDAELRAEEGIEHKT</sequence>
<evidence type="ECO:0000313" key="3">
    <source>
        <dbReference type="EMBL" id="ESL08151.1"/>
    </source>
</evidence>
<evidence type="ECO:0000256" key="1">
    <source>
        <dbReference type="ARBA" id="ARBA00005965"/>
    </source>
</evidence>
<dbReference type="InterPro" id="IPR038274">
    <property type="entry name" value="Atg6/Beclin_C_sf"/>
</dbReference>
<gene>
    <name evidence="3" type="ORF">TRSC58_04150</name>
</gene>
<feature type="domain" description="Atg6 BARA" evidence="2">
    <location>
        <begin position="700"/>
        <end position="879"/>
    </location>
</feature>
<dbReference type="VEuPathDB" id="TriTrypDB:TRSC58_04150"/>
<dbReference type="EMBL" id="AUPL01004150">
    <property type="protein sequence ID" value="ESL08151.1"/>
    <property type="molecule type" value="Genomic_DNA"/>
</dbReference>
<evidence type="ECO:0000313" key="4">
    <source>
        <dbReference type="Proteomes" id="UP000031737"/>
    </source>
</evidence>
<dbReference type="Pfam" id="PF04111">
    <property type="entry name" value="APG6"/>
    <property type="match status" value="1"/>
</dbReference>
<comment type="similarity">
    <text evidence="1">Belongs to the beclin family.</text>
</comment>
<dbReference type="GO" id="GO:0034272">
    <property type="term" value="C:phosphatidylinositol 3-kinase complex, class III, type II"/>
    <property type="evidence" value="ECO:0007669"/>
    <property type="project" value="TreeGrafter"/>
</dbReference>
<dbReference type="Gene3D" id="1.10.418.40">
    <property type="entry name" value="Autophagy protein 6/Beclin 1"/>
    <property type="match status" value="1"/>
</dbReference>
<comment type="caution">
    <text evidence="3">The sequence shown here is derived from an EMBL/GenBank/DDBJ whole genome shotgun (WGS) entry which is preliminary data.</text>
</comment>
<dbReference type="Proteomes" id="UP000031737">
    <property type="component" value="Unassembled WGS sequence"/>
</dbReference>
<dbReference type="InterPro" id="IPR007243">
    <property type="entry name" value="Atg6/Beclin"/>
</dbReference>
<accession>A0A061J220</accession>
<dbReference type="InterPro" id="IPR040455">
    <property type="entry name" value="Atg6_BARA"/>
</dbReference>
<dbReference type="OrthoDB" id="263940at2759"/>
<protein>
    <recommendedName>
        <fullName evidence="2">Atg6 BARA domain-containing protein</fullName>
    </recommendedName>
</protein>
<dbReference type="GO" id="GO:0043548">
    <property type="term" value="F:phosphatidylinositol 3-kinase binding"/>
    <property type="evidence" value="ECO:0007669"/>
    <property type="project" value="TreeGrafter"/>
</dbReference>
<keyword evidence="4" id="KW-1185">Reference proteome</keyword>
<organism evidence="3 4">
    <name type="scientific">Trypanosoma rangeli SC58</name>
    <dbReference type="NCBI Taxonomy" id="429131"/>
    <lineage>
        <taxon>Eukaryota</taxon>
        <taxon>Discoba</taxon>
        <taxon>Euglenozoa</taxon>
        <taxon>Kinetoplastea</taxon>
        <taxon>Metakinetoplastina</taxon>
        <taxon>Trypanosomatida</taxon>
        <taxon>Trypanosomatidae</taxon>
        <taxon>Trypanosoma</taxon>
        <taxon>Herpetosoma</taxon>
    </lineage>
</organism>
<name>A0A061J220_TRYRA</name>
<evidence type="ECO:0000259" key="2">
    <source>
        <dbReference type="Pfam" id="PF04111"/>
    </source>
</evidence>
<dbReference type="GO" id="GO:0030674">
    <property type="term" value="F:protein-macromolecule adaptor activity"/>
    <property type="evidence" value="ECO:0007669"/>
    <property type="project" value="TreeGrafter"/>
</dbReference>
<reference evidence="3 4" key="1">
    <citation type="submission" date="2013-07" db="EMBL/GenBank/DDBJ databases">
        <authorList>
            <person name="Stoco P.H."/>
            <person name="Wagner G."/>
            <person name="Gerber A."/>
            <person name="Zaha A."/>
            <person name="Thompson C."/>
            <person name="Bartholomeu D.C."/>
            <person name="Luckemeyer D.D."/>
            <person name="Bahia D."/>
            <person name="Loreto E."/>
            <person name="Prestes E.B."/>
            <person name="Lima F.M."/>
            <person name="Rodrigues-Luiz G."/>
            <person name="Vallejo G.A."/>
            <person name="Filho J.F."/>
            <person name="Monteiro K.M."/>
            <person name="Tyler K.M."/>
            <person name="de Almeida L.G."/>
            <person name="Ortiz M.F."/>
            <person name="Siervo M.A."/>
            <person name="de Moraes M.H."/>
            <person name="Cunha O.L."/>
            <person name="Mendonca-Neto R."/>
            <person name="Silva R."/>
            <person name="Teixeira S.M."/>
            <person name="Murta S.M."/>
            <person name="Sincero T.C."/>
            <person name="Mendes T.A."/>
            <person name="Urmenyi T.P."/>
            <person name="Silva V.G."/>
            <person name="da Rocha W.D."/>
            <person name="Andersson B."/>
            <person name="Romanha A.J."/>
            <person name="Steindel M."/>
            <person name="de Vasconcelos A.T."/>
            <person name="Grisard E.C."/>
        </authorList>
    </citation>
    <scope>NUCLEOTIDE SEQUENCE [LARGE SCALE GENOMIC DNA]</scope>
    <source>
        <strain evidence="3 4">SC58</strain>
    </source>
</reference>
<dbReference type="PANTHER" id="PTHR12768:SF4">
    <property type="entry name" value="BECLIN-1"/>
    <property type="match status" value="1"/>
</dbReference>
<dbReference type="GO" id="GO:0045324">
    <property type="term" value="P:late endosome to vacuole transport"/>
    <property type="evidence" value="ECO:0007669"/>
    <property type="project" value="TreeGrafter"/>
</dbReference>
<dbReference type="GO" id="GO:0000045">
    <property type="term" value="P:autophagosome assembly"/>
    <property type="evidence" value="ECO:0007669"/>
    <property type="project" value="TreeGrafter"/>
</dbReference>
<dbReference type="PANTHER" id="PTHR12768">
    <property type="entry name" value="BECLIN 1"/>
    <property type="match status" value="1"/>
</dbReference>
<dbReference type="GO" id="GO:0006995">
    <property type="term" value="P:cellular response to nitrogen starvation"/>
    <property type="evidence" value="ECO:0007669"/>
    <property type="project" value="TreeGrafter"/>
</dbReference>
<dbReference type="GO" id="GO:0034271">
    <property type="term" value="C:phosphatidylinositol 3-kinase complex, class III, type I"/>
    <property type="evidence" value="ECO:0007669"/>
    <property type="project" value="TreeGrafter"/>
</dbReference>
<dbReference type="AlphaFoldDB" id="A0A061J220"/>
<proteinExistence type="inferred from homology"/>
<dbReference type="GO" id="GO:0000423">
    <property type="term" value="P:mitophagy"/>
    <property type="evidence" value="ECO:0007669"/>
    <property type="project" value="TreeGrafter"/>
</dbReference>
<dbReference type="GO" id="GO:0000407">
    <property type="term" value="C:phagophore assembly site"/>
    <property type="evidence" value="ECO:0007669"/>
    <property type="project" value="TreeGrafter"/>
</dbReference>